<keyword evidence="7 8" id="KW-0456">Lyase</keyword>
<evidence type="ECO:0000256" key="6">
    <source>
        <dbReference type="ARBA" id="ARBA00023027"/>
    </source>
</evidence>
<evidence type="ECO:0000256" key="4">
    <source>
        <dbReference type="ARBA" id="ARBA00011990"/>
    </source>
</evidence>
<name>A0ABN3FX42_9PSEU</name>
<evidence type="ECO:0000256" key="8">
    <source>
        <dbReference type="RuleBase" id="RU004473"/>
    </source>
</evidence>
<dbReference type="EMBL" id="BAAARA010000003">
    <property type="protein sequence ID" value="GAA2339175.1"/>
    <property type="molecule type" value="Genomic_DNA"/>
</dbReference>
<organism evidence="10 11">
    <name type="scientific">Saccharopolyspora halophila</name>
    <dbReference type="NCBI Taxonomy" id="405551"/>
    <lineage>
        <taxon>Bacteria</taxon>
        <taxon>Bacillati</taxon>
        <taxon>Actinomycetota</taxon>
        <taxon>Actinomycetes</taxon>
        <taxon>Pseudonocardiales</taxon>
        <taxon>Pseudonocardiaceae</taxon>
        <taxon>Saccharopolyspora</taxon>
    </lineage>
</organism>
<evidence type="ECO:0000256" key="1">
    <source>
        <dbReference type="ARBA" id="ARBA00001539"/>
    </source>
</evidence>
<protein>
    <recommendedName>
        <fullName evidence="5 8">dTDP-glucose 4,6-dehydratase</fullName>
        <ecNumber evidence="4 8">4.2.1.46</ecNumber>
    </recommendedName>
</protein>
<dbReference type="NCBIfam" id="TIGR01181">
    <property type="entry name" value="dTDP_gluc_dehyt"/>
    <property type="match status" value="1"/>
</dbReference>
<accession>A0ABN3FX42</accession>
<evidence type="ECO:0000256" key="3">
    <source>
        <dbReference type="ARBA" id="ARBA00008178"/>
    </source>
</evidence>
<dbReference type="SUPFAM" id="SSF51735">
    <property type="entry name" value="NAD(P)-binding Rossmann-fold domains"/>
    <property type="match status" value="1"/>
</dbReference>
<dbReference type="CDD" id="cd05246">
    <property type="entry name" value="dTDP_GD_SDR_e"/>
    <property type="match status" value="1"/>
</dbReference>
<comment type="catalytic activity">
    <reaction evidence="1 8">
        <text>dTDP-alpha-D-glucose = dTDP-4-dehydro-6-deoxy-alpha-D-glucose + H2O</text>
        <dbReference type="Rhea" id="RHEA:17221"/>
        <dbReference type="ChEBI" id="CHEBI:15377"/>
        <dbReference type="ChEBI" id="CHEBI:57477"/>
        <dbReference type="ChEBI" id="CHEBI:57649"/>
        <dbReference type="EC" id="4.2.1.46"/>
    </reaction>
</comment>
<keyword evidence="11" id="KW-1185">Reference proteome</keyword>
<keyword evidence="6" id="KW-0520">NAD</keyword>
<feature type="domain" description="NAD(P)-binding" evidence="9">
    <location>
        <begin position="4"/>
        <end position="308"/>
    </location>
</feature>
<dbReference type="Proteomes" id="UP001501218">
    <property type="component" value="Unassembled WGS sequence"/>
</dbReference>
<comment type="cofactor">
    <cofactor evidence="2 8">
        <name>NAD(+)</name>
        <dbReference type="ChEBI" id="CHEBI:57540"/>
    </cofactor>
</comment>
<evidence type="ECO:0000313" key="11">
    <source>
        <dbReference type="Proteomes" id="UP001501218"/>
    </source>
</evidence>
<dbReference type="Pfam" id="PF16363">
    <property type="entry name" value="GDP_Man_Dehyd"/>
    <property type="match status" value="1"/>
</dbReference>
<dbReference type="EC" id="4.2.1.46" evidence="4 8"/>
<evidence type="ECO:0000256" key="2">
    <source>
        <dbReference type="ARBA" id="ARBA00001911"/>
    </source>
</evidence>
<dbReference type="Gene3D" id="3.40.50.720">
    <property type="entry name" value="NAD(P)-binding Rossmann-like Domain"/>
    <property type="match status" value="1"/>
</dbReference>
<evidence type="ECO:0000313" key="10">
    <source>
        <dbReference type="EMBL" id="GAA2339175.1"/>
    </source>
</evidence>
<reference evidence="10 11" key="1">
    <citation type="journal article" date="2019" name="Int. J. Syst. Evol. Microbiol.">
        <title>The Global Catalogue of Microorganisms (GCM) 10K type strain sequencing project: providing services to taxonomists for standard genome sequencing and annotation.</title>
        <authorList>
            <consortium name="The Broad Institute Genomics Platform"/>
            <consortium name="The Broad Institute Genome Sequencing Center for Infectious Disease"/>
            <person name="Wu L."/>
            <person name="Ma J."/>
        </authorList>
    </citation>
    <scope>NUCLEOTIDE SEQUENCE [LARGE SCALE GENOMIC DNA]</scope>
    <source>
        <strain evidence="10 11">JCM 16221</strain>
    </source>
</reference>
<proteinExistence type="inferred from homology"/>
<evidence type="ECO:0000259" key="9">
    <source>
        <dbReference type="Pfam" id="PF16363"/>
    </source>
</evidence>
<comment type="caution">
    <text evidence="10">The sequence shown here is derived from an EMBL/GenBank/DDBJ whole genome shotgun (WGS) entry which is preliminary data.</text>
</comment>
<dbReference type="PANTHER" id="PTHR43000">
    <property type="entry name" value="DTDP-D-GLUCOSE 4,6-DEHYDRATASE-RELATED"/>
    <property type="match status" value="1"/>
</dbReference>
<dbReference type="InterPro" id="IPR036291">
    <property type="entry name" value="NAD(P)-bd_dom_sf"/>
</dbReference>
<dbReference type="InterPro" id="IPR005888">
    <property type="entry name" value="dTDP_Gluc_deHydtase"/>
</dbReference>
<evidence type="ECO:0000256" key="7">
    <source>
        <dbReference type="ARBA" id="ARBA00023239"/>
    </source>
</evidence>
<dbReference type="Gene3D" id="3.90.25.10">
    <property type="entry name" value="UDP-galactose 4-epimerase, domain 1"/>
    <property type="match status" value="1"/>
</dbReference>
<sequence>MRILVTGGAGFIGSHYVRQLLGGAYPAFAEVAEVIVLDKLTYAGNEANLAPVAEDPRLKFVRGDICDRELVTGLLRGIDVVLHFAAETHVDRSINGSDAFVTTNVVGTNALLQAAAENGVGKFVHVSTDEVYGSIESGSWPEEHALEPNSPYSAAKAGSDMLARAYYRTHGLPVCITRCSNNYGPYQFPEKVLPLFITNLMDGKPVPLYGDGMNVRDWLHVDDHCRGIQLVAEAGLAGEIYNIGGGTELTNAELTERLLAEFGAGREMIEHVTDRKGHDRRYSVDHNKIVTQLGYEPAVDFTTGLRETVRWYRENRSWWEPLKERAAVAR</sequence>
<evidence type="ECO:0000256" key="5">
    <source>
        <dbReference type="ARBA" id="ARBA00016977"/>
    </source>
</evidence>
<comment type="similarity">
    <text evidence="3 8">Belongs to the NAD(P)-dependent epimerase/dehydratase family. dTDP-glucose dehydratase subfamily.</text>
</comment>
<dbReference type="RefSeq" id="WP_344127988.1">
    <property type="nucleotide sequence ID" value="NZ_BAAARA010000003.1"/>
</dbReference>
<gene>
    <name evidence="10" type="primary">rfbB</name>
    <name evidence="10" type="ORF">GCM10009854_14530</name>
</gene>
<dbReference type="InterPro" id="IPR016040">
    <property type="entry name" value="NAD(P)-bd_dom"/>
</dbReference>